<proteinExistence type="predicted"/>
<comment type="caution">
    <text evidence="2">The sequence shown here is derived from an EMBL/GenBank/DDBJ whole genome shotgun (WGS) entry which is preliminary data.</text>
</comment>
<gene>
    <name evidence="2" type="ORF">M23134_05568</name>
</gene>
<dbReference type="AlphaFoldDB" id="A1ZI28"/>
<accession>A1ZI28</accession>
<feature type="chain" id="PRO_5002641916" description="Lipoprotein" evidence="1">
    <location>
        <begin position="30"/>
        <end position="206"/>
    </location>
</feature>
<keyword evidence="1" id="KW-0732">Signal</keyword>
<reference evidence="2 3" key="1">
    <citation type="submission" date="2007-01" db="EMBL/GenBank/DDBJ databases">
        <authorList>
            <person name="Haygood M."/>
            <person name="Podell S."/>
            <person name="Anderson C."/>
            <person name="Hopkinson B."/>
            <person name="Roe K."/>
            <person name="Barbeau K."/>
            <person name="Gaasterland T."/>
            <person name="Ferriera S."/>
            <person name="Johnson J."/>
            <person name="Kravitz S."/>
            <person name="Beeson K."/>
            <person name="Sutton G."/>
            <person name="Rogers Y.-H."/>
            <person name="Friedman R."/>
            <person name="Frazier M."/>
            <person name="Venter J.C."/>
        </authorList>
    </citation>
    <scope>NUCLEOTIDE SEQUENCE [LARGE SCALE GENOMIC DNA]</scope>
    <source>
        <strain evidence="2 3">ATCC 23134</strain>
    </source>
</reference>
<keyword evidence="3" id="KW-1185">Reference proteome</keyword>
<evidence type="ECO:0008006" key="4">
    <source>
        <dbReference type="Google" id="ProtNLM"/>
    </source>
</evidence>
<dbReference type="RefSeq" id="WP_004155386.1">
    <property type="nucleotide sequence ID" value="NZ_AAWS01000009.1"/>
</dbReference>
<evidence type="ECO:0000256" key="1">
    <source>
        <dbReference type="SAM" id="SignalP"/>
    </source>
</evidence>
<organism evidence="2 3">
    <name type="scientific">Microscilla marina ATCC 23134</name>
    <dbReference type="NCBI Taxonomy" id="313606"/>
    <lineage>
        <taxon>Bacteria</taxon>
        <taxon>Pseudomonadati</taxon>
        <taxon>Bacteroidota</taxon>
        <taxon>Cytophagia</taxon>
        <taxon>Cytophagales</taxon>
        <taxon>Microscillaceae</taxon>
        <taxon>Microscilla</taxon>
    </lineage>
</organism>
<evidence type="ECO:0000313" key="3">
    <source>
        <dbReference type="Proteomes" id="UP000004095"/>
    </source>
</evidence>
<name>A1ZI28_MICM2</name>
<sequence>MTIKNHFLNIFKHALHAIFLLSVFTTLNACQKKTLKDYGHDMEAINSAIKNRKIQRISEPEFKEWVGKKGGEISRLAQKYLNRATTKGIEEKTIASSKEFSRLLPIDHIDSLAKKYQVNIEAINFERKSLDDLYPIEAQLLTKFKNEEIALKPGIQYAEKRRKFLFIAPIYLNGSVGMWSVHFDRNTVIKQITKERQDKKKRRRRK</sequence>
<dbReference type="Proteomes" id="UP000004095">
    <property type="component" value="Unassembled WGS sequence"/>
</dbReference>
<dbReference type="EMBL" id="AAWS01000009">
    <property type="protein sequence ID" value="EAY29696.1"/>
    <property type="molecule type" value="Genomic_DNA"/>
</dbReference>
<protein>
    <recommendedName>
        <fullName evidence="4">Lipoprotein</fullName>
    </recommendedName>
</protein>
<evidence type="ECO:0000313" key="2">
    <source>
        <dbReference type="EMBL" id="EAY29696.1"/>
    </source>
</evidence>
<feature type="signal peptide" evidence="1">
    <location>
        <begin position="1"/>
        <end position="29"/>
    </location>
</feature>